<protein>
    <submittedName>
        <fullName evidence="3">Uncharacterized protein</fullName>
    </submittedName>
</protein>
<feature type="region of interest" description="Disordered" evidence="1">
    <location>
        <begin position="61"/>
        <end position="82"/>
    </location>
</feature>
<evidence type="ECO:0000256" key="1">
    <source>
        <dbReference type="SAM" id="MobiDB-lite"/>
    </source>
</evidence>
<feature type="chain" id="PRO_5006433507" evidence="2">
    <location>
        <begin position="19"/>
        <end position="270"/>
    </location>
</feature>
<name>A0A0R3BX66_9BRAD</name>
<dbReference type="AlphaFoldDB" id="A0A0R3BX66"/>
<dbReference type="RefSeq" id="WP_057030235.1">
    <property type="nucleotide sequence ID" value="NZ_LJYF01000048.1"/>
</dbReference>
<accession>A0A0R3BX66</accession>
<comment type="caution">
    <text evidence="3">The sequence shown here is derived from an EMBL/GenBank/DDBJ whole genome shotgun (WGS) entry which is preliminary data.</text>
</comment>
<dbReference type="EMBL" id="LJYF01000048">
    <property type="protein sequence ID" value="KRP86942.1"/>
    <property type="molecule type" value="Genomic_DNA"/>
</dbReference>
<proteinExistence type="predicted"/>
<feature type="signal peptide" evidence="2">
    <location>
        <begin position="1"/>
        <end position="18"/>
    </location>
</feature>
<evidence type="ECO:0000256" key="2">
    <source>
        <dbReference type="SAM" id="SignalP"/>
    </source>
</evidence>
<evidence type="ECO:0000313" key="4">
    <source>
        <dbReference type="Proteomes" id="UP000051380"/>
    </source>
</evidence>
<gene>
    <name evidence="3" type="ORF">AOQ72_02920</name>
</gene>
<reference evidence="3 4" key="1">
    <citation type="submission" date="2015-09" db="EMBL/GenBank/DDBJ databases">
        <title>Draft Genome Sequence of the Strain BR 3267 (Bradyrhizobium yuanmingense) recommended as inoculant for cowpea in Brazil.</title>
        <authorList>
            <person name="Simoes-Araujo J.L."/>
            <person name="Zilli J.E."/>
        </authorList>
    </citation>
    <scope>NUCLEOTIDE SEQUENCE [LARGE SCALE GENOMIC DNA]</scope>
    <source>
        <strain evidence="3 4">BR3267</strain>
    </source>
</reference>
<sequence length="270" mass="28955">MIVLNLALAALTTISALGGASNSGRFRHPQLVQADPTTDALRNKLQQQDAVENRLRAVVPPGRTQNTDLNQAVNPPTSTSDADKIGRVQRLIEEMERRKGAETGTVRVHPSTGGAVRLEFDVKKMNRNFTAGVEVPMGNTIAMPPDPAIDAVIAPADVEYRINSDHASEEQVVAVKRNSEVLATAFRSGEQPVSLDVQTANLRARQIAGPAGELAVAVTVGAETRELTPGTSSLFGNIEVSIQTSSNRSNTKQYNEGPAYALRLQVRSIK</sequence>
<evidence type="ECO:0000313" key="3">
    <source>
        <dbReference type="EMBL" id="KRP86942.1"/>
    </source>
</evidence>
<dbReference type="OrthoDB" id="9916955at2"/>
<keyword evidence="2" id="KW-0732">Signal</keyword>
<feature type="compositionally biased region" description="Polar residues" evidence="1">
    <location>
        <begin position="63"/>
        <end position="80"/>
    </location>
</feature>
<organism evidence="3 4">
    <name type="scientific">Bradyrhizobium yuanmingense</name>
    <dbReference type="NCBI Taxonomy" id="108015"/>
    <lineage>
        <taxon>Bacteria</taxon>
        <taxon>Pseudomonadati</taxon>
        <taxon>Pseudomonadota</taxon>
        <taxon>Alphaproteobacteria</taxon>
        <taxon>Hyphomicrobiales</taxon>
        <taxon>Nitrobacteraceae</taxon>
        <taxon>Bradyrhizobium</taxon>
    </lineage>
</organism>
<dbReference type="Proteomes" id="UP000051380">
    <property type="component" value="Unassembled WGS sequence"/>
</dbReference>